<accession>A0A0S7BW56</accession>
<feature type="compositionally biased region" description="Polar residues" evidence="1">
    <location>
        <begin position="86"/>
        <end position="101"/>
    </location>
</feature>
<feature type="chain" id="PRO_5006633216" evidence="2">
    <location>
        <begin position="27"/>
        <end position="109"/>
    </location>
</feature>
<feature type="compositionally biased region" description="Basic and acidic residues" evidence="1">
    <location>
        <begin position="76"/>
        <end position="85"/>
    </location>
</feature>
<evidence type="ECO:0000313" key="4">
    <source>
        <dbReference type="Proteomes" id="UP000053091"/>
    </source>
</evidence>
<reference evidence="3" key="1">
    <citation type="journal article" date="2015" name="Genome Announc.">
        <title>Draft Genome Sequence of Bacteroidales Strain TBC1, a Novel Isolate from a Methanogenic Wastewater Treatment System.</title>
        <authorList>
            <person name="Tourlousse D.M."/>
            <person name="Matsuura N."/>
            <person name="Sun L."/>
            <person name="Toyonaga M."/>
            <person name="Kuroda K."/>
            <person name="Ohashi A."/>
            <person name="Cruz R."/>
            <person name="Yamaguchi T."/>
            <person name="Sekiguchi Y."/>
        </authorList>
    </citation>
    <scope>NUCLEOTIDE SEQUENCE [LARGE SCALE GENOMIC DNA]</scope>
    <source>
        <strain evidence="3">TBC1</strain>
    </source>
</reference>
<proteinExistence type="predicted"/>
<dbReference type="AlphaFoldDB" id="A0A0S7BW56"/>
<dbReference type="Proteomes" id="UP000053091">
    <property type="component" value="Unassembled WGS sequence"/>
</dbReference>
<evidence type="ECO:0000313" key="3">
    <source>
        <dbReference type="EMBL" id="GAP42386.1"/>
    </source>
</evidence>
<feature type="region of interest" description="Disordered" evidence="1">
    <location>
        <begin position="36"/>
        <end position="109"/>
    </location>
</feature>
<organism evidence="3">
    <name type="scientific">Lentimicrobium saccharophilum</name>
    <dbReference type="NCBI Taxonomy" id="1678841"/>
    <lineage>
        <taxon>Bacteria</taxon>
        <taxon>Pseudomonadati</taxon>
        <taxon>Bacteroidota</taxon>
        <taxon>Bacteroidia</taxon>
        <taxon>Bacteroidales</taxon>
        <taxon>Lentimicrobiaceae</taxon>
        <taxon>Lentimicrobium</taxon>
    </lineage>
</organism>
<feature type="signal peptide" evidence="2">
    <location>
        <begin position="1"/>
        <end position="26"/>
    </location>
</feature>
<name>A0A0S7BW56_9BACT</name>
<sequence length="109" mass="11110">MKKAIIALSVFAFLFAFSGISSVVKAGEISVYTENYAGDKDPKVDGTKKANKSGCATEASKSSCGDKAVKTASKGDCSKPCDKSAKAQSSDCGSKKATTAQAVPASESK</sequence>
<gene>
    <name evidence="3" type="ORF">TBC1_11515</name>
</gene>
<dbReference type="RefSeq" id="WP_062038051.1">
    <property type="nucleotide sequence ID" value="NZ_DF968182.1"/>
</dbReference>
<dbReference type="STRING" id="1678841.TBC1_11515"/>
<evidence type="ECO:0000256" key="1">
    <source>
        <dbReference type="SAM" id="MobiDB-lite"/>
    </source>
</evidence>
<keyword evidence="4" id="KW-1185">Reference proteome</keyword>
<evidence type="ECO:0000256" key="2">
    <source>
        <dbReference type="SAM" id="SignalP"/>
    </source>
</evidence>
<dbReference type="EMBL" id="DF968182">
    <property type="protein sequence ID" value="GAP42386.1"/>
    <property type="molecule type" value="Genomic_DNA"/>
</dbReference>
<protein>
    <submittedName>
        <fullName evidence="3">Uncharacterized protein</fullName>
    </submittedName>
</protein>
<keyword evidence="2" id="KW-0732">Signal</keyword>
<feature type="compositionally biased region" description="Basic and acidic residues" evidence="1">
    <location>
        <begin position="37"/>
        <end position="48"/>
    </location>
</feature>